<dbReference type="EMBL" id="CP003255">
    <property type="protein sequence ID" value="AGA58784.1"/>
    <property type="molecule type" value="Genomic_DNA"/>
</dbReference>
<evidence type="ECO:0000256" key="1">
    <source>
        <dbReference type="ARBA" id="ARBA00004141"/>
    </source>
</evidence>
<sequence>MGIGRWQRFGARMVINAAAAVIVSFIGVSLVLGLGGQSAGGFFALWGFEALFILAFILVSQLFLMLFGMAGMLFNILLLSMQLVSSGAMMPRELLPDFYRSISEVFPATYAVEGAMNLLFGGPPADRAALGLLAILAAALLLGAASTAIRRPSVQAAAVKSPDLNMN</sequence>
<dbReference type="GO" id="GO:0016020">
    <property type="term" value="C:membrane"/>
    <property type="evidence" value="ECO:0007669"/>
    <property type="project" value="UniProtKB-SubCell"/>
</dbReference>
<dbReference type="InterPro" id="IPR051328">
    <property type="entry name" value="T7SS_ABC-Transporter"/>
</dbReference>
<reference evidence="8" key="1">
    <citation type="submission" date="2012-01" db="EMBL/GenBank/DDBJ databases">
        <title>Complete sequence of chromosome of Thermobacillus composti KWC4.</title>
        <authorList>
            <person name="Lucas S."/>
            <person name="Han J."/>
            <person name="Lapidus A."/>
            <person name="Cheng J.-F."/>
            <person name="Goodwin L."/>
            <person name="Pitluck S."/>
            <person name="Peters L."/>
            <person name="Ovchinnikova G."/>
            <person name="Teshima H."/>
            <person name="Detter J.C."/>
            <person name="Han C."/>
            <person name="Tapia R."/>
            <person name="Land M."/>
            <person name="Hauser L."/>
            <person name="Kyrpides N."/>
            <person name="Ivanova N."/>
            <person name="Pagani I."/>
            <person name="Anderson I."/>
            <person name="Woyke T."/>
        </authorList>
    </citation>
    <scope>NUCLEOTIDE SEQUENCE [LARGE SCALE GENOMIC DNA]</scope>
    <source>
        <strain evidence="8">DSM 18247 / JCM 13945 / KWC4</strain>
    </source>
</reference>
<evidence type="ECO:0000313" key="7">
    <source>
        <dbReference type="EMBL" id="AGA58784.1"/>
    </source>
</evidence>
<name>L0EGL2_THECK</name>
<organism evidence="7 8">
    <name type="scientific">Thermobacillus composti (strain DSM 18247 / JCM 13945 / KWC4)</name>
    <dbReference type="NCBI Taxonomy" id="717605"/>
    <lineage>
        <taxon>Bacteria</taxon>
        <taxon>Bacillati</taxon>
        <taxon>Bacillota</taxon>
        <taxon>Bacilli</taxon>
        <taxon>Bacillales</taxon>
        <taxon>Paenibacillaceae</taxon>
        <taxon>Thermobacillus</taxon>
    </lineage>
</organism>
<dbReference type="PANTHER" id="PTHR43077:SF5">
    <property type="entry name" value="PHAGE INFECTION PROTEIN"/>
    <property type="match status" value="1"/>
</dbReference>
<dbReference type="eggNOG" id="COG1511">
    <property type="taxonomic scope" value="Bacteria"/>
</dbReference>
<keyword evidence="2 5" id="KW-0812">Transmembrane</keyword>
<dbReference type="KEGG" id="tco:Theco_2694"/>
<dbReference type="Proteomes" id="UP000010795">
    <property type="component" value="Chromosome"/>
</dbReference>
<dbReference type="Pfam" id="PF12051">
    <property type="entry name" value="DUF3533"/>
    <property type="match status" value="1"/>
</dbReference>
<feature type="transmembrane region" description="Helical" evidence="5">
    <location>
        <begin position="66"/>
        <end position="85"/>
    </location>
</feature>
<evidence type="ECO:0000313" key="8">
    <source>
        <dbReference type="Proteomes" id="UP000010795"/>
    </source>
</evidence>
<keyword evidence="8" id="KW-1185">Reference proteome</keyword>
<feature type="transmembrane region" description="Helical" evidence="5">
    <location>
        <begin position="40"/>
        <end position="59"/>
    </location>
</feature>
<evidence type="ECO:0000256" key="2">
    <source>
        <dbReference type="ARBA" id="ARBA00022692"/>
    </source>
</evidence>
<accession>L0EGL2</accession>
<feature type="transmembrane region" description="Helical" evidence="5">
    <location>
        <begin position="12"/>
        <end position="34"/>
    </location>
</feature>
<dbReference type="HOGENOM" id="CLU_1593763_0_0_9"/>
<proteinExistence type="predicted"/>
<keyword evidence="4 5" id="KW-0472">Membrane</keyword>
<feature type="domain" description="DUF3533" evidence="6">
    <location>
        <begin position="6"/>
        <end position="122"/>
    </location>
</feature>
<gene>
    <name evidence="7" type="ordered locus">Theco_2694</name>
</gene>
<feature type="transmembrane region" description="Helical" evidence="5">
    <location>
        <begin position="128"/>
        <end position="149"/>
    </location>
</feature>
<evidence type="ECO:0000256" key="3">
    <source>
        <dbReference type="ARBA" id="ARBA00022989"/>
    </source>
</evidence>
<dbReference type="STRING" id="717605.Theco_2694"/>
<evidence type="ECO:0000259" key="6">
    <source>
        <dbReference type="Pfam" id="PF12051"/>
    </source>
</evidence>
<dbReference type="AlphaFoldDB" id="L0EGL2"/>
<keyword evidence="3 5" id="KW-1133">Transmembrane helix</keyword>
<dbReference type="InterPro" id="IPR022703">
    <property type="entry name" value="DUF3533"/>
</dbReference>
<comment type="subcellular location">
    <subcellularLocation>
        <location evidence="1">Membrane</location>
        <topology evidence="1">Multi-pass membrane protein</topology>
    </subcellularLocation>
</comment>
<dbReference type="PANTHER" id="PTHR43077">
    <property type="entry name" value="TRANSPORT PERMEASE YVFS-RELATED"/>
    <property type="match status" value="1"/>
</dbReference>
<evidence type="ECO:0000256" key="4">
    <source>
        <dbReference type="ARBA" id="ARBA00023136"/>
    </source>
</evidence>
<protein>
    <submittedName>
        <fullName evidence="7">Putative membrane protein</fullName>
    </submittedName>
</protein>
<evidence type="ECO:0000256" key="5">
    <source>
        <dbReference type="SAM" id="Phobius"/>
    </source>
</evidence>